<evidence type="ECO:0000313" key="3">
    <source>
        <dbReference type="Proteomes" id="UP001059893"/>
    </source>
</evidence>
<dbReference type="EMBL" id="JABSND010000108">
    <property type="protein sequence ID" value="KAI6297581.1"/>
    <property type="molecule type" value="Genomic_DNA"/>
</dbReference>
<proteinExistence type="inferred from homology"/>
<dbReference type="PANTHER" id="PTHR48229:SF1">
    <property type="entry name" value="ALPHA METHYLACYL-COA RACEMASE-RELATED"/>
    <property type="match status" value="1"/>
</dbReference>
<evidence type="ECO:0000313" key="2">
    <source>
        <dbReference type="EMBL" id="KAI6297581.1"/>
    </source>
</evidence>
<comment type="caution">
    <text evidence="2">The sequence shown here is derived from an EMBL/GenBank/DDBJ whole genome shotgun (WGS) entry which is preliminary data.</text>
</comment>
<name>A0ABQ8NIC4_PYRGI</name>
<organism evidence="2 3">
    <name type="scientific">Pyricularia grisea</name>
    <name type="common">Crabgrass-specific blast fungus</name>
    <name type="synonym">Magnaporthe grisea</name>
    <dbReference type="NCBI Taxonomy" id="148305"/>
    <lineage>
        <taxon>Eukaryota</taxon>
        <taxon>Fungi</taxon>
        <taxon>Dikarya</taxon>
        <taxon>Ascomycota</taxon>
        <taxon>Pezizomycotina</taxon>
        <taxon>Sordariomycetes</taxon>
        <taxon>Sordariomycetidae</taxon>
        <taxon>Magnaporthales</taxon>
        <taxon>Pyriculariaceae</taxon>
        <taxon>Pyricularia</taxon>
    </lineage>
</organism>
<evidence type="ECO:0008006" key="4">
    <source>
        <dbReference type="Google" id="ProtNLM"/>
    </source>
</evidence>
<dbReference type="Gene3D" id="3.40.50.10540">
    <property type="entry name" value="Crotonobetainyl-coa:carnitine coa-transferase, domain 1"/>
    <property type="match status" value="1"/>
</dbReference>
<dbReference type="PANTHER" id="PTHR48229">
    <property type="entry name" value="CAIB/BAIF FAMILY ENZYME (AFU_ORTHOLOGUE AFUA_1G05360)-RELATED"/>
    <property type="match status" value="1"/>
</dbReference>
<dbReference type="InterPro" id="IPR023606">
    <property type="entry name" value="CoA-Trfase_III_dom_1_sf"/>
</dbReference>
<evidence type="ECO:0000256" key="1">
    <source>
        <dbReference type="ARBA" id="ARBA00008383"/>
    </source>
</evidence>
<comment type="similarity">
    <text evidence="1">Belongs to the CoA-transferase III family.</text>
</comment>
<accession>A0ABQ8NIC4</accession>
<dbReference type="Proteomes" id="UP001059893">
    <property type="component" value="Unassembled WGS sequence"/>
</dbReference>
<gene>
    <name evidence="2" type="ORF">MCOR33_006091</name>
</gene>
<dbReference type="Pfam" id="PF02515">
    <property type="entry name" value="CoA_transf_3"/>
    <property type="match status" value="1"/>
</dbReference>
<keyword evidence="3" id="KW-1185">Reference proteome</keyword>
<sequence length="554" mass="60962">MTAVPYSIRQEAERIFRDTLLRDQRLGLPQKVASASERTTFDTTTIDTAYLPVPWKFSESSAALWALAATYGNAIAKERFGVDQDVVVNTDVASLFLCSSLLVRVNGKSFQDSEIGARVAKYDLGSVMDPYRRLCTNVYKTKDGRFFHLHGSMNATKSLAMIGLPPTNPDLDTPEKIIAEISSKVEEYDADWLDTEANQYWRQAGTICLTEAEFHASEQGKAIKDDGIYVINQFDTPSLPPVPYPTVSRDKLRPLEGLKMIDISRVIAAPTIAKLAAAFGATVIRVSCTTQPDIGPLLIDGNLGKRDVSLDLKSESGRATLRRLISDADVVLDGYRPGALDRLGLGADYCRTLALRRGRGVVVVRENCYGWSGPLAPRSGWQQISDCFTGVAWGMGRFLGLDEPVVPPLPNSDYQTGLAGLVGILAAVDRRATDGGSYVVDVSLNQYNQWLLSLGQLAPQVQRALRELHPRLALRHHDDMLNLTTKLMQSLVPQVPGLFARPEYFGRIKSDFDAPDGEMEDLTYLLPAAKYGVTRLGYDVGSCFLGKYDAEWPA</sequence>
<reference evidence="2" key="1">
    <citation type="submission" date="2021-01" db="EMBL/GenBank/DDBJ databases">
        <title>Deciphering the adaptive evolutionary patterns associated with biogeogrpahic diversity in the finger millet blast pathogen Magnaporthe oryzae in Eastern Africa.</title>
        <authorList>
            <person name="Onyema G."/>
            <person name="Shittu T.A."/>
            <person name="Dodsworth S."/>
            <person name="Devilliers S."/>
            <person name="Muthumeenakshi S."/>
            <person name="Sreenivasaprasad S."/>
        </authorList>
    </citation>
    <scope>NUCLEOTIDE SEQUENCE</scope>
    <source>
        <strain evidence="2">D15/s37</strain>
    </source>
</reference>
<dbReference type="SUPFAM" id="SSF89796">
    <property type="entry name" value="CoA-transferase family III (CaiB/BaiF)"/>
    <property type="match status" value="2"/>
</dbReference>
<protein>
    <recommendedName>
        <fullName evidence="4">CAIB/BAIF family enzyme</fullName>
    </recommendedName>
</protein>
<dbReference type="InterPro" id="IPR003673">
    <property type="entry name" value="CoA-Trfase_fam_III"/>
</dbReference>
<dbReference type="InterPro" id="IPR052985">
    <property type="entry name" value="CoA-trans_III_biosynth/detox"/>
</dbReference>